<dbReference type="OrthoDB" id="9802177at2"/>
<accession>A0A1M6G2L0</accession>
<dbReference type="STRING" id="579105.SAMN04488096_10794"/>
<protein>
    <submittedName>
        <fullName evidence="2">Uncharacterized protein</fullName>
    </submittedName>
</protein>
<reference evidence="2 3" key="1">
    <citation type="submission" date="2016-11" db="EMBL/GenBank/DDBJ databases">
        <authorList>
            <person name="Jaros S."/>
            <person name="Januszkiewicz K."/>
            <person name="Wedrychowicz H."/>
        </authorList>
    </citation>
    <scope>NUCLEOTIDE SEQUENCE [LARGE SCALE GENOMIC DNA]</scope>
    <source>
        <strain evidence="2 3">DSM 21425</strain>
    </source>
</reference>
<keyword evidence="3" id="KW-1185">Reference proteome</keyword>
<proteinExistence type="predicted"/>
<dbReference type="SUPFAM" id="SSF56935">
    <property type="entry name" value="Porins"/>
    <property type="match status" value="1"/>
</dbReference>
<keyword evidence="1" id="KW-0732">Signal</keyword>
<feature type="signal peptide" evidence="1">
    <location>
        <begin position="1"/>
        <end position="22"/>
    </location>
</feature>
<dbReference type="AlphaFoldDB" id="A0A1M6G2L0"/>
<evidence type="ECO:0000256" key="1">
    <source>
        <dbReference type="SAM" id="SignalP"/>
    </source>
</evidence>
<dbReference type="InterPro" id="IPR045748">
    <property type="entry name" value="DcaP"/>
</dbReference>
<name>A0A1M6G2L0_9FLAO</name>
<dbReference type="RefSeq" id="WP_073152028.1">
    <property type="nucleotide sequence ID" value="NZ_FQYY01000007.1"/>
</dbReference>
<dbReference type="Pfam" id="PF19577">
    <property type="entry name" value="DcaP"/>
    <property type="match status" value="1"/>
</dbReference>
<evidence type="ECO:0000313" key="3">
    <source>
        <dbReference type="Proteomes" id="UP000184225"/>
    </source>
</evidence>
<gene>
    <name evidence="2" type="ORF">SAMN04488096_10794</name>
</gene>
<evidence type="ECO:0000313" key="2">
    <source>
        <dbReference type="EMBL" id="SHJ04196.1"/>
    </source>
</evidence>
<feature type="chain" id="PRO_5012296755" evidence="1">
    <location>
        <begin position="23"/>
        <end position="443"/>
    </location>
</feature>
<dbReference type="EMBL" id="FQYY01000007">
    <property type="protein sequence ID" value="SHJ04196.1"/>
    <property type="molecule type" value="Genomic_DNA"/>
</dbReference>
<sequence length="443" mass="49032">MKKKYLLILTIFASSVFSKAFAQQNFPKQKQSDSLTLAEKVEVPANKNVTVDFYGFIRHDAFFDSRQVIGAGENIVPLYPADEVKDVNGEDINAASQFHMLSVLSRAGIKLKGPDVLNAKTSGILEGEFFGSSEAGINQFRVRHAYVTLDWENTQLGIGQFWHPMVVLECLPNVVNYSTGSPIFALNRNPQVRLTQKLNSKFKVMAAAISQRDFTPDNTAYRNASMPSMHLQFQYKSEKFVAGIAQQYENLRPQLSTTSGEILLASNERVHSFTTMAYASLKTKPLKISSAVMLAQNAASLVMLGGYVGYSRPGEVDVFETMNTRSAWIDFQQLTTKKIALGLYLGGVKNAGVSNPVEGAIATTYGVTSAWGAVSATEGDRTINHLYRVVPRIDFNLNKSFKFRFEVERTAAEWADAQIDATGVGNEITATNYRVHLATFFTF</sequence>
<organism evidence="2 3">
    <name type="scientific">Mesonia phycicola</name>
    <dbReference type="NCBI Taxonomy" id="579105"/>
    <lineage>
        <taxon>Bacteria</taxon>
        <taxon>Pseudomonadati</taxon>
        <taxon>Bacteroidota</taxon>
        <taxon>Flavobacteriia</taxon>
        <taxon>Flavobacteriales</taxon>
        <taxon>Flavobacteriaceae</taxon>
        <taxon>Mesonia</taxon>
    </lineage>
</organism>
<dbReference type="Proteomes" id="UP000184225">
    <property type="component" value="Unassembled WGS sequence"/>
</dbReference>